<gene>
    <name evidence="2" type="ORF">GGX14DRAFT_395392</name>
</gene>
<protein>
    <submittedName>
        <fullName evidence="2">Uncharacterized protein</fullName>
    </submittedName>
</protein>
<feature type="compositionally biased region" description="Pro residues" evidence="1">
    <location>
        <begin position="167"/>
        <end position="178"/>
    </location>
</feature>
<feature type="compositionally biased region" description="Low complexity" evidence="1">
    <location>
        <begin position="302"/>
        <end position="313"/>
    </location>
</feature>
<feature type="compositionally biased region" description="Low complexity" evidence="1">
    <location>
        <begin position="179"/>
        <end position="188"/>
    </location>
</feature>
<dbReference type="Proteomes" id="UP001219525">
    <property type="component" value="Unassembled WGS sequence"/>
</dbReference>
<name>A0AAD6VGY5_9AGAR</name>
<feature type="compositionally biased region" description="Gly residues" evidence="1">
    <location>
        <begin position="223"/>
        <end position="244"/>
    </location>
</feature>
<dbReference type="AlphaFoldDB" id="A0AAD6VGY5"/>
<feature type="region of interest" description="Disordered" evidence="1">
    <location>
        <begin position="281"/>
        <end position="327"/>
    </location>
</feature>
<accession>A0AAD6VGY5</accession>
<feature type="region of interest" description="Disordered" evidence="1">
    <location>
        <begin position="160"/>
        <end position="190"/>
    </location>
</feature>
<keyword evidence="3" id="KW-1185">Reference proteome</keyword>
<organism evidence="2 3">
    <name type="scientific">Mycena pura</name>
    <dbReference type="NCBI Taxonomy" id="153505"/>
    <lineage>
        <taxon>Eukaryota</taxon>
        <taxon>Fungi</taxon>
        <taxon>Dikarya</taxon>
        <taxon>Basidiomycota</taxon>
        <taxon>Agaricomycotina</taxon>
        <taxon>Agaricomycetes</taxon>
        <taxon>Agaricomycetidae</taxon>
        <taxon>Agaricales</taxon>
        <taxon>Marasmiineae</taxon>
        <taxon>Mycenaceae</taxon>
        <taxon>Mycena</taxon>
    </lineage>
</organism>
<evidence type="ECO:0000313" key="3">
    <source>
        <dbReference type="Proteomes" id="UP001219525"/>
    </source>
</evidence>
<reference evidence="2" key="1">
    <citation type="submission" date="2023-03" db="EMBL/GenBank/DDBJ databases">
        <title>Massive genome expansion in bonnet fungi (Mycena s.s.) driven by repeated elements and novel gene families across ecological guilds.</title>
        <authorList>
            <consortium name="Lawrence Berkeley National Laboratory"/>
            <person name="Harder C.B."/>
            <person name="Miyauchi S."/>
            <person name="Viragh M."/>
            <person name="Kuo A."/>
            <person name="Thoen E."/>
            <person name="Andreopoulos B."/>
            <person name="Lu D."/>
            <person name="Skrede I."/>
            <person name="Drula E."/>
            <person name="Henrissat B."/>
            <person name="Morin E."/>
            <person name="Kohler A."/>
            <person name="Barry K."/>
            <person name="LaButti K."/>
            <person name="Morin E."/>
            <person name="Salamov A."/>
            <person name="Lipzen A."/>
            <person name="Mereny Z."/>
            <person name="Hegedus B."/>
            <person name="Baldrian P."/>
            <person name="Stursova M."/>
            <person name="Weitz H."/>
            <person name="Taylor A."/>
            <person name="Grigoriev I.V."/>
            <person name="Nagy L.G."/>
            <person name="Martin F."/>
            <person name="Kauserud H."/>
        </authorList>
    </citation>
    <scope>NUCLEOTIDE SEQUENCE</scope>
    <source>
        <strain evidence="2">9144</strain>
    </source>
</reference>
<feature type="region of interest" description="Disordered" evidence="1">
    <location>
        <begin position="40"/>
        <end position="63"/>
    </location>
</feature>
<comment type="caution">
    <text evidence="2">The sequence shown here is derived from an EMBL/GenBank/DDBJ whole genome shotgun (WGS) entry which is preliminary data.</text>
</comment>
<sequence length="388" mass="39816">MSPLHRDPLLVAAYAVLMLATTIAYSVAFRDIAADPGTGAPVEKETLRNRQGQQSESLAHPEDLPYNLPAALGIKVASESSSALVLGHSDRQHGRRNKEIYPELSCSATVGLFLGREPRHQVGINDHRLPHRLPVARRPPAAAAWPPPTAAHACRLSRPPAARPLTIPSPPPAAPARRPPTAAHPASRLSRLPPLAHCRLSCRAGREVEGGRRIRGKRAGGRRVIGGGGISGGREGIGGGGGRAGVAAAGARAGQAAGARAQGAGGQTAGGGVRARRVAVGAAGGRGGRRRWDRQRAGGSGRAAAGGRRAAAAGGRGRRRDRRQAAGGRWRVMQGLGGRQLAVGGGLCGGRRRAAGAAGGRVAGQRVAENDAQFCSVPHWAASDGRAI</sequence>
<dbReference type="EMBL" id="JARJCW010000031">
    <property type="protein sequence ID" value="KAJ7209286.1"/>
    <property type="molecule type" value="Genomic_DNA"/>
</dbReference>
<evidence type="ECO:0000256" key="1">
    <source>
        <dbReference type="SAM" id="MobiDB-lite"/>
    </source>
</evidence>
<feature type="region of interest" description="Disordered" evidence="1">
    <location>
        <begin position="206"/>
        <end position="246"/>
    </location>
</feature>
<evidence type="ECO:0000313" key="2">
    <source>
        <dbReference type="EMBL" id="KAJ7209286.1"/>
    </source>
</evidence>
<proteinExistence type="predicted"/>